<dbReference type="SUPFAM" id="SSF51695">
    <property type="entry name" value="PLC-like phosphodiesterases"/>
    <property type="match status" value="1"/>
</dbReference>
<accession>A0ABD0W424</accession>
<dbReference type="PANTHER" id="PTHR13593">
    <property type="match status" value="1"/>
</dbReference>
<reference evidence="2 3" key="1">
    <citation type="submission" date="2024-06" db="EMBL/GenBank/DDBJ databases">
        <authorList>
            <person name="Pan Q."/>
            <person name="Wen M."/>
            <person name="Jouanno E."/>
            <person name="Zahm M."/>
            <person name="Klopp C."/>
            <person name="Cabau C."/>
            <person name="Louis A."/>
            <person name="Berthelot C."/>
            <person name="Parey E."/>
            <person name="Roest Crollius H."/>
            <person name="Montfort J."/>
            <person name="Robinson-Rechavi M."/>
            <person name="Bouchez O."/>
            <person name="Lampietro C."/>
            <person name="Lopez Roques C."/>
            <person name="Donnadieu C."/>
            <person name="Postlethwait J."/>
            <person name="Bobe J."/>
            <person name="Verreycken H."/>
            <person name="Guiguen Y."/>
        </authorList>
    </citation>
    <scope>NUCLEOTIDE SEQUENCE [LARGE SCALE GENOMIC DNA]</scope>
    <source>
        <strain evidence="2">Up_M1</strain>
        <tissue evidence="2">Testis</tissue>
    </source>
</reference>
<keyword evidence="3" id="KW-1185">Reference proteome</keyword>
<dbReference type="Proteomes" id="UP001557470">
    <property type="component" value="Unassembled WGS sequence"/>
</dbReference>
<dbReference type="Pfam" id="PF00388">
    <property type="entry name" value="PI-PLC-X"/>
    <property type="match status" value="1"/>
</dbReference>
<dbReference type="SMART" id="SM00148">
    <property type="entry name" value="PLCXc"/>
    <property type="match status" value="1"/>
</dbReference>
<dbReference type="InterPro" id="IPR000909">
    <property type="entry name" value="PLipase_C_PInositol-sp_X_dom"/>
</dbReference>
<dbReference type="Gene3D" id="3.20.20.190">
    <property type="entry name" value="Phosphatidylinositol (PI) phosphodiesterase"/>
    <property type="match status" value="1"/>
</dbReference>
<dbReference type="PROSITE" id="PS50007">
    <property type="entry name" value="PIPLC_X_DOMAIN"/>
    <property type="match status" value="1"/>
</dbReference>
<dbReference type="InterPro" id="IPR017946">
    <property type="entry name" value="PLC-like_Pdiesterase_TIM-brl"/>
</dbReference>
<comment type="caution">
    <text evidence="2">The sequence shown here is derived from an EMBL/GenBank/DDBJ whole genome shotgun (WGS) entry which is preliminary data.</text>
</comment>
<sequence length="333" mass="36724">MSNPVPGMSILFHSTLAFCHLHNASISAVACFSFNAIMVTTGKYLYDLYILSLFFFVCFCQGEDVFNDEALILPELYKTGWMASIDDKKLLSDITIPGTHDTMALNGGPAAECQAWDLGDQLKAGIRYLDLSLFAFANKLTCVTGGVDFQLSFNDVLDTVKAFLSVFKKESVLIRVKPHLLSMDDVEKLVGTIVINDTKVWVKSNMPTLGNIRGKVVFVQSSYFALGVPLSETDRNGDSKVSRIADKEKKLANHLTQASGMCGKRSIVLSHSSGTGFGTFLGMFLTPKKVAKKINLWLYQHLVSHYHPRACLGVIAMDFPGIELIQTVIKFNN</sequence>
<gene>
    <name evidence="2" type="ORF">UPYG_G00286380</name>
</gene>
<protein>
    <recommendedName>
        <fullName evidence="1">Phosphatidylinositol-specific phospholipase C X domain-containing protein</fullName>
    </recommendedName>
</protein>
<evidence type="ECO:0000313" key="3">
    <source>
        <dbReference type="Proteomes" id="UP001557470"/>
    </source>
</evidence>
<organism evidence="2 3">
    <name type="scientific">Umbra pygmaea</name>
    <name type="common">Eastern mudminnow</name>
    <dbReference type="NCBI Taxonomy" id="75934"/>
    <lineage>
        <taxon>Eukaryota</taxon>
        <taxon>Metazoa</taxon>
        <taxon>Chordata</taxon>
        <taxon>Craniata</taxon>
        <taxon>Vertebrata</taxon>
        <taxon>Euteleostomi</taxon>
        <taxon>Actinopterygii</taxon>
        <taxon>Neopterygii</taxon>
        <taxon>Teleostei</taxon>
        <taxon>Protacanthopterygii</taxon>
        <taxon>Esociformes</taxon>
        <taxon>Umbridae</taxon>
        <taxon>Umbra</taxon>
    </lineage>
</organism>
<dbReference type="AlphaFoldDB" id="A0ABD0W424"/>
<evidence type="ECO:0000259" key="1">
    <source>
        <dbReference type="SMART" id="SM00148"/>
    </source>
</evidence>
<name>A0ABD0W424_UMBPY</name>
<dbReference type="InterPro" id="IPR051057">
    <property type="entry name" value="PI-PLC_domain"/>
</dbReference>
<proteinExistence type="predicted"/>
<dbReference type="PANTHER" id="PTHR13593:SF147">
    <property type="entry name" value="1-PHOSPHATIDYLINOSITOL PHOSPHODIESTERASE-LIKE-RELATED"/>
    <property type="match status" value="1"/>
</dbReference>
<evidence type="ECO:0000313" key="2">
    <source>
        <dbReference type="EMBL" id="KAL0965837.1"/>
    </source>
</evidence>
<dbReference type="EMBL" id="JAGEUA010000009">
    <property type="protein sequence ID" value="KAL0965837.1"/>
    <property type="molecule type" value="Genomic_DNA"/>
</dbReference>
<feature type="domain" description="Phosphatidylinositol-specific phospholipase C X" evidence="1">
    <location>
        <begin position="85"/>
        <end position="221"/>
    </location>
</feature>